<reference evidence="1" key="3">
    <citation type="submission" date="2022-06" db="UniProtKB">
        <authorList>
            <consortium name="EnsemblPlants"/>
        </authorList>
    </citation>
    <scope>IDENTIFICATION</scope>
</reference>
<evidence type="ECO:0000313" key="2">
    <source>
        <dbReference type="Proteomes" id="UP000015106"/>
    </source>
</evidence>
<name>A0A8R7TST8_TRIUA</name>
<sequence length="28" mass="3394">MCNFLIGHASVEYFFSQEYLINWQPQDL</sequence>
<protein>
    <submittedName>
        <fullName evidence="1">Uncharacterized protein</fullName>
    </submittedName>
</protein>
<reference evidence="2" key="1">
    <citation type="journal article" date="2013" name="Nature">
        <title>Draft genome of the wheat A-genome progenitor Triticum urartu.</title>
        <authorList>
            <person name="Ling H.Q."/>
            <person name="Zhao S."/>
            <person name="Liu D."/>
            <person name="Wang J."/>
            <person name="Sun H."/>
            <person name="Zhang C."/>
            <person name="Fan H."/>
            <person name="Li D."/>
            <person name="Dong L."/>
            <person name="Tao Y."/>
            <person name="Gao C."/>
            <person name="Wu H."/>
            <person name="Li Y."/>
            <person name="Cui Y."/>
            <person name="Guo X."/>
            <person name="Zheng S."/>
            <person name="Wang B."/>
            <person name="Yu K."/>
            <person name="Liang Q."/>
            <person name="Yang W."/>
            <person name="Lou X."/>
            <person name="Chen J."/>
            <person name="Feng M."/>
            <person name="Jian J."/>
            <person name="Zhang X."/>
            <person name="Luo G."/>
            <person name="Jiang Y."/>
            <person name="Liu J."/>
            <person name="Wang Z."/>
            <person name="Sha Y."/>
            <person name="Zhang B."/>
            <person name="Wu H."/>
            <person name="Tang D."/>
            <person name="Shen Q."/>
            <person name="Xue P."/>
            <person name="Zou S."/>
            <person name="Wang X."/>
            <person name="Liu X."/>
            <person name="Wang F."/>
            <person name="Yang Y."/>
            <person name="An X."/>
            <person name="Dong Z."/>
            <person name="Zhang K."/>
            <person name="Zhang X."/>
            <person name="Luo M.C."/>
            <person name="Dvorak J."/>
            <person name="Tong Y."/>
            <person name="Wang J."/>
            <person name="Yang H."/>
            <person name="Li Z."/>
            <person name="Wang D."/>
            <person name="Zhang A."/>
            <person name="Wang J."/>
        </authorList>
    </citation>
    <scope>NUCLEOTIDE SEQUENCE</scope>
    <source>
        <strain evidence="2">cv. G1812</strain>
    </source>
</reference>
<dbReference type="EnsemblPlants" id="TuG1812G0300001174.01.T01">
    <property type="protein sequence ID" value="TuG1812G0300001174.01.T01.cds363569"/>
    <property type="gene ID" value="TuG1812G0300001174.01"/>
</dbReference>
<accession>A0A8R7TST8</accession>
<dbReference type="Proteomes" id="UP000015106">
    <property type="component" value="Chromosome 3"/>
</dbReference>
<keyword evidence="2" id="KW-1185">Reference proteome</keyword>
<reference evidence="1" key="2">
    <citation type="submission" date="2018-03" db="EMBL/GenBank/DDBJ databases">
        <title>The Triticum urartu genome reveals the dynamic nature of wheat genome evolution.</title>
        <authorList>
            <person name="Ling H."/>
            <person name="Ma B."/>
            <person name="Shi X."/>
            <person name="Liu H."/>
            <person name="Dong L."/>
            <person name="Sun H."/>
            <person name="Cao Y."/>
            <person name="Gao Q."/>
            <person name="Zheng S."/>
            <person name="Li Y."/>
            <person name="Yu Y."/>
            <person name="Du H."/>
            <person name="Qi M."/>
            <person name="Li Y."/>
            <person name="Yu H."/>
            <person name="Cui Y."/>
            <person name="Wang N."/>
            <person name="Chen C."/>
            <person name="Wu H."/>
            <person name="Zhao Y."/>
            <person name="Zhang J."/>
            <person name="Li Y."/>
            <person name="Zhou W."/>
            <person name="Zhang B."/>
            <person name="Hu W."/>
            <person name="Eijk M."/>
            <person name="Tang J."/>
            <person name="Witsenboer H."/>
            <person name="Zhao S."/>
            <person name="Li Z."/>
            <person name="Zhang A."/>
            <person name="Wang D."/>
            <person name="Liang C."/>
        </authorList>
    </citation>
    <scope>NUCLEOTIDE SEQUENCE [LARGE SCALE GENOMIC DNA]</scope>
    <source>
        <strain evidence="1">cv. G1812</strain>
    </source>
</reference>
<organism evidence="1 2">
    <name type="scientific">Triticum urartu</name>
    <name type="common">Red wild einkorn</name>
    <name type="synonym">Crithodium urartu</name>
    <dbReference type="NCBI Taxonomy" id="4572"/>
    <lineage>
        <taxon>Eukaryota</taxon>
        <taxon>Viridiplantae</taxon>
        <taxon>Streptophyta</taxon>
        <taxon>Embryophyta</taxon>
        <taxon>Tracheophyta</taxon>
        <taxon>Spermatophyta</taxon>
        <taxon>Magnoliopsida</taxon>
        <taxon>Liliopsida</taxon>
        <taxon>Poales</taxon>
        <taxon>Poaceae</taxon>
        <taxon>BOP clade</taxon>
        <taxon>Pooideae</taxon>
        <taxon>Triticodae</taxon>
        <taxon>Triticeae</taxon>
        <taxon>Triticinae</taxon>
        <taxon>Triticum</taxon>
    </lineage>
</organism>
<proteinExistence type="predicted"/>
<dbReference type="Gramene" id="TuG1812G0300001174.01.T01">
    <property type="protein sequence ID" value="TuG1812G0300001174.01.T01.cds363569"/>
    <property type="gene ID" value="TuG1812G0300001174.01"/>
</dbReference>
<dbReference type="AlphaFoldDB" id="A0A8R7TST8"/>
<evidence type="ECO:0000313" key="1">
    <source>
        <dbReference type="EnsemblPlants" id="TuG1812G0300001174.01.T01.cds363569"/>
    </source>
</evidence>